<organism evidence="2 3">
    <name type="scientific">Cryptolaemus montrouzieri</name>
    <dbReference type="NCBI Taxonomy" id="559131"/>
    <lineage>
        <taxon>Eukaryota</taxon>
        <taxon>Metazoa</taxon>
        <taxon>Ecdysozoa</taxon>
        <taxon>Arthropoda</taxon>
        <taxon>Hexapoda</taxon>
        <taxon>Insecta</taxon>
        <taxon>Pterygota</taxon>
        <taxon>Neoptera</taxon>
        <taxon>Endopterygota</taxon>
        <taxon>Coleoptera</taxon>
        <taxon>Polyphaga</taxon>
        <taxon>Cucujiformia</taxon>
        <taxon>Coccinelloidea</taxon>
        <taxon>Coccinellidae</taxon>
        <taxon>Scymninae</taxon>
        <taxon>Scymnini</taxon>
        <taxon>Cryptolaemus</taxon>
    </lineage>
</organism>
<name>A0ABD2P452_9CUCU</name>
<accession>A0ABD2P452</accession>
<evidence type="ECO:0000313" key="2">
    <source>
        <dbReference type="EMBL" id="KAL3285476.1"/>
    </source>
</evidence>
<evidence type="ECO:0000259" key="1">
    <source>
        <dbReference type="Pfam" id="PF16087"/>
    </source>
</evidence>
<gene>
    <name evidence="2" type="ORF">HHI36_000008</name>
</gene>
<keyword evidence="3" id="KW-1185">Reference proteome</keyword>
<dbReference type="PANTHER" id="PTHR47326:SF1">
    <property type="entry name" value="HTH PSQ-TYPE DOMAIN-CONTAINING PROTEIN"/>
    <property type="match status" value="1"/>
</dbReference>
<reference evidence="2 3" key="1">
    <citation type="journal article" date="2021" name="BMC Biol.">
        <title>Horizontally acquired antibacterial genes associated with adaptive radiation of ladybird beetles.</title>
        <authorList>
            <person name="Li H.S."/>
            <person name="Tang X.F."/>
            <person name="Huang Y.H."/>
            <person name="Xu Z.Y."/>
            <person name="Chen M.L."/>
            <person name="Du X.Y."/>
            <person name="Qiu B.Y."/>
            <person name="Chen P.T."/>
            <person name="Zhang W."/>
            <person name="Slipinski A."/>
            <person name="Escalona H.E."/>
            <person name="Waterhouse R.M."/>
            <person name="Zwick A."/>
            <person name="Pang H."/>
        </authorList>
    </citation>
    <scope>NUCLEOTIDE SEQUENCE [LARGE SCALE GENOMIC DNA]</scope>
    <source>
        <strain evidence="2">SYSU2018</strain>
    </source>
</reference>
<proteinExistence type="predicted"/>
<sequence>MVQFTNSEIIEFLLIYGECNKNVRMARRLYEQRFPGRRVLDQKTLKNVIDNLRTYALFTKPKRNRNKPVRGNANNVNEFLATVNGNPHVSTVTISAATNISAASVRRILEQNGYHDYKMV</sequence>
<dbReference type="Proteomes" id="UP001516400">
    <property type="component" value="Unassembled WGS sequence"/>
</dbReference>
<dbReference type="InterPro" id="IPR032135">
    <property type="entry name" value="DUF4817"/>
</dbReference>
<dbReference type="Pfam" id="PF16087">
    <property type="entry name" value="DUF4817"/>
    <property type="match status" value="1"/>
</dbReference>
<dbReference type="PANTHER" id="PTHR47326">
    <property type="entry name" value="TRANSPOSABLE ELEMENT TC3 TRANSPOSASE-LIKE PROTEIN"/>
    <property type="match status" value="1"/>
</dbReference>
<protein>
    <recommendedName>
        <fullName evidence="1">DUF4817 domain-containing protein</fullName>
    </recommendedName>
</protein>
<feature type="domain" description="DUF4817" evidence="1">
    <location>
        <begin position="8"/>
        <end position="54"/>
    </location>
</feature>
<dbReference type="AlphaFoldDB" id="A0ABD2P452"/>
<comment type="caution">
    <text evidence="2">The sequence shown here is derived from an EMBL/GenBank/DDBJ whole genome shotgun (WGS) entry which is preliminary data.</text>
</comment>
<dbReference type="EMBL" id="JABFTP020000185">
    <property type="protein sequence ID" value="KAL3285476.1"/>
    <property type="molecule type" value="Genomic_DNA"/>
</dbReference>
<evidence type="ECO:0000313" key="3">
    <source>
        <dbReference type="Proteomes" id="UP001516400"/>
    </source>
</evidence>